<evidence type="ECO:0000256" key="12">
    <source>
        <dbReference type="ARBA" id="ARBA00031158"/>
    </source>
</evidence>
<dbReference type="Gene3D" id="3.50.50.60">
    <property type="entry name" value="FAD/NAD(P)-binding domain"/>
    <property type="match status" value="1"/>
</dbReference>
<evidence type="ECO:0000256" key="6">
    <source>
        <dbReference type="ARBA" id="ARBA00022630"/>
    </source>
</evidence>
<accession>A0ABU2BAP2</accession>
<evidence type="ECO:0000313" key="17">
    <source>
        <dbReference type="Proteomes" id="UP001183619"/>
    </source>
</evidence>
<reference evidence="16 17" key="1">
    <citation type="submission" date="2023-07" db="EMBL/GenBank/DDBJ databases">
        <title>Sequencing the genomes of 1000 actinobacteria strains.</title>
        <authorList>
            <person name="Klenk H.-P."/>
        </authorList>
    </citation>
    <scope>NUCLEOTIDE SEQUENCE [LARGE SCALE GENOMIC DNA]</scope>
    <source>
        <strain evidence="16 17">DSM 44508</strain>
    </source>
</reference>
<evidence type="ECO:0000256" key="1">
    <source>
        <dbReference type="ARBA" id="ARBA00001974"/>
    </source>
</evidence>
<evidence type="ECO:0000256" key="10">
    <source>
        <dbReference type="ARBA" id="ARBA00023033"/>
    </source>
</evidence>
<comment type="similarity">
    <text evidence="3">Belongs to the lysine N(6)-hydroxylase/L-ornithine N(5)-oxygenase family.</text>
</comment>
<comment type="caution">
    <text evidence="16">The sequence shown here is derived from an EMBL/GenBank/DDBJ whole genome shotgun (WGS) entry which is preliminary data.</text>
</comment>
<organism evidence="16 17">
    <name type="scientific">Corynebacterium felinum</name>
    <dbReference type="NCBI Taxonomy" id="131318"/>
    <lineage>
        <taxon>Bacteria</taxon>
        <taxon>Bacillati</taxon>
        <taxon>Actinomycetota</taxon>
        <taxon>Actinomycetes</taxon>
        <taxon>Mycobacteriales</taxon>
        <taxon>Corynebacteriaceae</taxon>
        <taxon>Corynebacterium</taxon>
    </lineage>
</organism>
<keyword evidence="10" id="KW-0503">Monooxygenase</keyword>
<gene>
    <name evidence="16" type="ORF">J2S37_001969</name>
</gene>
<evidence type="ECO:0000256" key="13">
    <source>
        <dbReference type="ARBA" id="ARBA00032493"/>
    </source>
</evidence>
<evidence type="ECO:0000256" key="5">
    <source>
        <dbReference type="ARBA" id="ARBA00016406"/>
    </source>
</evidence>
<dbReference type="Proteomes" id="UP001183619">
    <property type="component" value="Unassembled WGS sequence"/>
</dbReference>
<dbReference type="PRINTS" id="PR00411">
    <property type="entry name" value="PNDRDTASEI"/>
</dbReference>
<dbReference type="RefSeq" id="WP_277105420.1">
    <property type="nucleotide sequence ID" value="NZ_BAAAJS010000078.1"/>
</dbReference>
<dbReference type="Pfam" id="PF13434">
    <property type="entry name" value="Lys_Orn_oxgnase"/>
    <property type="match status" value="1"/>
</dbReference>
<evidence type="ECO:0000256" key="7">
    <source>
        <dbReference type="ARBA" id="ARBA00022827"/>
    </source>
</evidence>
<keyword evidence="7" id="KW-0274">FAD</keyword>
<comment type="cofactor">
    <cofactor evidence="1">
        <name>FAD</name>
        <dbReference type="ChEBI" id="CHEBI:57692"/>
    </cofactor>
</comment>
<name>A0ABU2BAP2_9CORY</name>
<proteinExistence type="inferred from homology"/>
<comment type="pathway">
    <text evidence="2">Siderophore biosynthesis; mycobactin biosynthesis.</text>
</comment>
<dbReference type="SUPFAM" id="SSF51905">
    <property type="entry name" value="FAD/NAD(P)-binding domain"/>
    <property type="match status" value="1"/>
</dbReference>
<evidence type="ECO:0000256" key="8">
    <source>
        <dbReference type="ARBA" id="ARBA00022857"/>
    </source>
</evidence>
<evidence type="ECO:0000256" key="9">
    <source>
        <dbReference type="ARBA" id="ARBA00023002"/>
    </source>
</evidence>
<evidence type="ECO:0000256" key="15">
    <source>
        <dbReference type="ARBA" id="ARBA00048407"/>
    </source>
</evidence>
<dbReference type="InterPro" id="IPR036188">
    <property type="entry name" value="FAD/NAD-bd_sf"/>
</dbReference>
<evidence type="ECO:0000256" key="2">
    <source>
        <dbReference type="ARBA" id="ARBA00005102"/>
    </source>
</evidence>
<keyword evidence="6" id="KW-0285">Flavoprotein</keyword>
<evidence type="ECO:0000256" key="11">
    <source>
        <dbReference type="ARBA" id="ARBA00029939"/>
    </source>
</evidence>
<keyword evidence="9" id="KW-0560">Oxidoreductase</keyword>
<keyword evidence="17" id="KW-1185">Reference proteome</keyword>
<sequence>MNTTNPPNSQHTTHTDLAVVGAGPKGIATALRAATLDECARPSLRVVLLDKFGVGANWTVAGGWTDGKHRLGTPPEKDVGFPYATCDRDVDQKLLSYSWNAHLADIGALGQWIDRGRIAPTHNQWQRYLQWVADRAGLTVIQAEVTQVSTAGECWELTATGADNQYRIVADALMITGPGPGDTDLPDSSGRVFGVRDFWTRLVHEEELSGSIMVVGGGETAGSIVNQLLDMDVERIDLIAPGAAVFSRGEGYFENSLYTDAGQWQELPAAQRRDLIERTDRGVVSQRVQQRMASDPRVFHHSGRVRNCTPGQSDRVRAHMVIGTQPHELEANIVIDARGGNPLWFLDLFDPAARDVIELVTGWPLSVENIEEAIDRGLGLGGSVPRLVLPQLSAMAQGPGFPNLSCLGTLADMVIGGVLDYKAGMLSAGGDRLIHARKTPNLFNIRQGCPNKFVSGWE</sequence>
<dbReference type="InterPro" id="IPR025700">
    <property type="entry name" value="Lys/Orn_oxygenase"/>
</dbReference>
<dbReference type="PRINTS" id="PR00368">
    <property type="entry name" value="FADPNR"/>
</dbReference>
<evidence type="ECO:0000313" key="16">
    <source>
        <dbReference type="EMBL" id="MDR7355431.1"/>
    </source>
</evidence>
<dbReference type="EMBL" id="JAVDYF010000001">
    <property type="protein sequence ID" value="MDR7355431.1"/>
    <property type="molecule type" value="Genomic_DNA"/>
</dbReference>
<evidence type="ECO:0000256" key="3">
    <source>
        <dbReference type="ARBA" id="ARBA00007588"/>
    </source>
</evidence>
<protein>
    <recommendedName>
        <fullName evidence="5">L-lysine N6-monooxygenase MbtG</fullName>
        <ecNumber evidence="4">1.14.13.59</ecNumber>
    </recommendedName>
    <alternativeName>
        <fullName evidence="14">Lysine 6-N-hydroxylase</fullName>
    </alternativeName>
    <alternativeName>
        <fullName evidence="13">Lysine N6-hydroxylase</fullName>
    </alternativeName>
    <alternativeName>
        <fullName evidence="11">Lysine-N-oxygenase</fullName>
    </alternativeName>
    <alternativeName>
        <fullName evidence="12">Mycobactin synthase protein G</fullName>
    </alternativeName>
</protein>
<evidence type="ECO:0000256" key="4">
    <source>
        <dbReference type="ARBA" id="ARBA00013076"/>
    </source>
</evidence>
<evidence type="ECO:0000256" key="14">
    <source>
        <dbReference type="ARBA" id="ARBA00032738"/>
    </source>
</evidence>
<keyword evidence="8" id="KW-0521">NADP</keyword>
<dbReference type="EC" id="1.14.13.59" evidence="4"/>
<comment type="catalytic activity">
    <reaction evidence="15">
        <text>L-lysine + NADPH + O2 = N(6)-hydroxy-L-lysine + NADP(+) + H2O</text>
        <dbReference type="Rhea" id="RHEA:23228"/>
        <dbReference type="ChEBI" id="CHEBI:15377"/>
        <dbReference type="ChEBI" id="CHEBI:15379"/>
        <dbReference type="ChEBI" id="CHEBI:32551"/>
        <dbReference type="ChEBI" id="CHEBI:57783"/>
        <dbReference type="ChEBI" id="CHEBI:57820"/>
        <dbReference type="ChEBI" id="CHEBI:58349"/>
        <dbReference type="EC" id="1.14.13.59"/>
    </reaction>
</comment>